<dbReference type="RefSeq" id="WP_244232241.1">
    <property type="nucleotide sequence ID" value="NZ_UPHQ01000038.1"/>
</dbReference>
<reference evidence="5 6" key="1">
    <citation type="submission" date="2018-09" db="EMBL/GenBank/DDBJ databases">
        <authorList>
            <person name="Tagini F."/>
        </authorList>
    </citation>
    <scope>NUCLEOTIDE SEQUENCE [LARGE SCALE GENOMIC DNA]</scope>
    <source>
        <strain evidence="5 6">MK13</strain>
    </source>
</reference>
<gene>
    <name evidence="5" type="primary">rhaS_3</name>
    <name evidence="5" type="ORF">LAUMK13_00965</name>
</gene>
<dbReference type="Pfam" id="PF12833">
    <property type="entry name" value="HTH_18"/>
    <property type="match status" value="1"/>
</dbReference>
<name>A0A498PT70_9MYCO</name>
<dbReference type="GO" id="GO:0003700">
    <property type="term" value="F:DNA-binding transcription factor activity"/>
    <property type="evidence" value="ECO:0007669"/>
    <property type="project" value="InterPro"/>
</dbReference>
<keyword evidence="6" id="KW-1185">Reference proteome</keyword>
<dbReference type="SUPFAM" id="SSF46689">
    <property type="entry name" value="Homeodomain-like"/>
    <property type="match status" value="1"/>
</dbReference>
<dbReference type="InterPro" id="IPR009057">
    <property type="entry name" value="Homeodomain-like_sf"/>
</dbReference>
<dbReference type="InterPro" id="IPR018060">
    <property type="entry name" value="HTH_AraC"/>
</dbReference>
<dbReference type="PROSITE" id="PS01124">
    <property type="entry name" value="HTH_ARAC_FAMILY_2"/>
    <property type="match status" value="1"/>
</dbReference>
<dbReference type="PANTHER" id="PTHR46796:SF12">
    <property type="entry name" value="HTH-TYPE DNA-BINDING TRANSCRIPTIONAL ACTIVATOR EUTR"/>
    <property type="match status" value="1"/>
</dbReference>
<evidence type="ECO:0000256" key="2">
    <source>
        <dbReference type="ARBA" id="ARBA00023125"/>
    </source>
</evidence>
<dbReference type="GO" id="GO:0043565">
    <property type="term" value="F:sequence-specific DNA binding"/>
    <property type="evidence" value="ECO:0007669"/>
    <property type="project" value="InterPro"/>
</dbReference>
<evidence type="ECO:0000256" key="3">
    <source>
        <dbReference type="ARBA" id="ARBA00023163"/>
    </source>
</evidence>
<dbReference type="InterPro" id="IPR050204">
    <property type="entry name" value="AraC_XylS_family_regulators"/>
</dbReference>
<dbReference type="PANTHER" id="PTHR46796">
    <property type="entry name" value="HTH-TYPE TRANSCRIPTIONAL ACTIVATOR RHAS-RELATED"/>
    <property type="match status" value="1"/>
</dbReference>
<dbReference type="PROSITE" id="PS00041">
    <property type="entry name" value="HTH_ARAC_FAMILY_1"/>
    <property type="match status" value="1"/>
</dbReference>
<accession>A0A498PT70</accession>
<evidence type="ECO:0000259" key="4">
    <source>
        <dbReference type="PROSITE" id="PS01124"/>
    </source>
</evidence>
<feature type="domain" description="HTH araC/xylS-type" evidence="4">
    <location>
        <begin position="1"/>
        <end position="77"/>
    </location>
</feature>
<evidence type="ECO:0000313" key="5">
    <source>
        <dbReference type="EMBL" id="VBA36031.1"/>
    </source>
</evidence>
<evidence type="ECO:0000313" key="6">
    <source>
        <dbReference type="Proteomes" id="UP000267289"/>
    </source>
</evidence>
<dbReference type="InterPro" id="IPR018062">
    <property type="entry name" value="HTH_AraC-typ_CS"/>
</dbReference>
<keyword evidence="2" id="KW-0238">DNA-binding</keyword>
<dbReference type="Gene3D" id="1.10.10.60">
    <property type="entry name" value="Homeodomain-like"/>
    <property type="match status" value="1"/>
</dbReference>
<organism evidence="5 6">
    <name type="scientific">Mycobacterium innocens</name>
    <dbReference type="NCBI Taxonomy" id="2341083"/>
    <lineage>
        <taxon>Bacteria</taxon>
        <taxon>Bacillati</taxon>
        <taxon>Actinomycetota</taxon>
        <taxon>Actinomycetes</taxon>
        <taxon>Mycobacteriales</taxon>
        <taxon>Mycobacteriaceae</taxon>
        <taxon>Mycobacterium</taxon>
    </lineage>
</organism>
<sequence>MTPRALQYMFRQRLDCAPMQYLRRVRLDRAHRELLNSSRASATVKQIANRWGFTHIGRFAIYYRQTYGRSPHATLRG</sequence>
<dbReference type="SMART" id="SM00342">
    <property type="entry name" value="HTH_ARAC"/>
    <property type="match status" value="1"/>
</dbReference>
<proteinExistence type="predicted"/>
<protein>
    <submittedName>
        <fullName evidence="5">HTH-type transcriptional activator RhaS</fullName>
    </submittedName>
</protein>
<keyword evidence="1" id="KW-0805">Transcription regulation</keyword>
<dbReference type="EMBL" id="UPHQ01000038">
    <property type="protein sequence ID" value="VBA36031.1"/>
    <property type="molecule type" value="Genomic_DNA"/>
</dbReference>
<evidence type="ECO:0000256" key="1">
    <source>
        <dbReference type="ARBA" id="ARBA00023015"/>
    </source>
</evidence>
<dbReference type="Proteomes" id="UP000267289">
    <property type="component" value="Unassembled WGS sequence"/>
</dbReference>
<keyword evidence="3" id="KW-0804">Transcription</keyword>
<dbReference type="AlphaFoldDB" id="A0A498PT70"/>